<keyword evidence="7" id="KW-0648">Protein biosynthesis</keyword>
<dbReference type="GO" id="GO:0005739">
    <property type="term" value="C:mitochondrion"/>
    <property type="evidence" value="ECO:0007669"/>
    <property type="project" value="TreeGrafter"/>
</dbReference>
<dbReference type="InterPro" id="IPR036621">
    <property type="entry name" value="Anticodon-bd_dom_sf"/>
</dbReference>
<dbReference type="EC" id="6.1.1.21" evidence="2"/>
<dbReference type="GO" id="GO:0004821">
    <property type="term" value="F:histidine-tRNA ligase activity"/>
    <property type="evidence" value="ECO:0007669"/>
    <property type="project" value="UniProtKB-EC"/>
</dbReference>
<keyword evidence="12" id="KW-1185">Reference proteome</keyword>
<dbReference type="GO" id="GO:0032543">
    <property type="term" value="P:mitochondrial translation"/>
    <property type="evidence" value="ECO:0007669"/>
    <property type="project" value="TreeGrafter"/>
</dbReference>
<evidence type="ECO:0000256" key="3">
    <source>
        <dbReference type="ARBA" id="ARBA00015302"/>
    </source>
</evidence>
<dbReference type="Proteomes" id="UP000247409">
    <property type="component" value="Unassembled WGS sequence"/>
</dbReference>
<dbReference type="AlphaFoldDB" id="A0A2V3IYA1"/>
<sequence length="471" mass="52834">MAPKISAKPPKGTRDIQPEAMAVREHAFVNIKRVFRNHGAVSIDTPVFELREVLQNKYGEDSKLIYDLSDDMSSETGEKLSLRYDLSVPFARYIATNNVATIKRFHIGKVYRRDRPAMERGRFREFYQCDFDIAGAYPAMVADAEVLVVMMEMFDALADTSEFHQKLLGNYCIKVSNRLILDAILKVCGVADHKLRTICSAVDKLDKMSWEQVRDEMVVEKGLDEAVADRIERFVKLHGEPLKVLDALRADSDLTQLCADAMDDMEKLFGLVQVMRDGMPQRLSFDISLARGLDYYTGVIFEAVLMDRGINLGSIGAGGRYDNLVGMFKKNSIPCVGCSLGIERIMNLMVKAAEQQAKANSKQGNGTIRAACTQVMVVSQKGCMKERMQLCAELWRSGVAAEFCYNENWNTGKQITSALKNMVPLVAFVGEDELERGEIVLKHLASEQQRAVRRTDLVQEIQEELDRGAGV</sequence>
<comment type="caution">
    <text evidence="11">The sequence shown here is derived from an EMBL/GenBank/DDBJ whole genome shotgun (WGS) entry which is preliminary data.</text>
</comment>
<dbReference type="InterPro" id="IPR015807">
    <property type="entry name" value="His-tRNA-ligase"/>
</dbReference>
<evidence type="ECO:0000313" key="11">
    <source>
        <dbReference type="EMBL" id="PXF47136.1"/>
    </source>
</evidence>
<evidence type="ECO:0000313" key="12">
    <source>
        <dbReference type="Proteomes" id="UP000247409"/>
    </source>
</evidence>
<dbReference type="CDD" id="cd00773">
    <property type="entry name" value="HisRS-like_core"/>
    <property type="match status" value="1"/>
</dbReference>
<dbReference type="HAMAP" id="MF_00127">
    <property type="entry name" value="His_tRNA_synth"/>
    <property type="match status" value="1"/>
</dbReference>
<comment type="similarity">
    <text evidence="1">Belongs to the class-II aminoacyl-tRNA synthetase family.</text>
</comment>
<keyword evidence="6" id="KW-0067">ATP-binding</keyword>
<gene>
    <name evidence="11" type="ORF">BWQ96_03078</name>
</gene>
<organism evidence="11 12">
    <name type="scientific">Gracilariopsis chorda</name>
    <dbReference type="NCBI Taxonomy" id="448386"/>
    <lineage>
        <taxon>Eukaryota</taxon>
        <taxon>Rhodophyta</taxon>
        <taxon>Florideophyceae</taxon>
        <taxon>Rhodymeniophycidae</taxon>
        <taxon>Gracilariales</taxon>
        <taxon>Gracilariaceae</taxon>
        <taxon>Gracilariopsis</taxon>
    </lineage>
</organism>
<keyword evidence="5" id="KW-0547">Nucleotide-binding</keyword>
<reference evidence="11 12" key="1">
    <citation type="journal article" date="2018" name="Mol. Biol. Evol.">
        <title>Analysis of the draft genome of the red seaweed Gracilariopsis chorda provides insights into genome size evolution in Rhodophyta.</title>
        <authorList>
            <person name="Lee J."/>
            <person name="Yang E.C."/>
            <person name="Graf L."/>
            <person name="Yang J.H."/>
            <person name="Qiu H."/>
            <person name="Zel Zion U."/>
            <person name="Chan C.X."/>
            <person name="Stephens T.G."/>
            <person name="Weber A.P.M."/>
            <person name="Boo G.H."/>
            <person name="Boo S.M."/>
            <person name="Kim K.M."/>
            <person name="Shin Y."/>
            <person name="Jung M."/>
            <person name="Lee S.J."/>
            <person name="Yim H.S."/>
            <person name="Lee J.H."/>
            <person name="Bhattacharya D."/>
            <person name="Yoon H.S."/>
        </authorList>
    </citation>
    <scope>NUCLEOTIDE SEQUENCE [LARGE SCALE GENOMIC DNA]</scope>
    <source>
        <strain evidence="11 12">SKKU-2015</strain>
        <tissue evidence="11">Whole body</tissue>
    </source>
</reference>
<dbReference type="EMBL" id="NBIV01000028">
    <property type="protein sequence ID" value="PXF47136.1"/>
    <property type="molecule type" value="Genomic_DNA"/>
</dbReference>
<dbReference type="Gene3D" id="3.40.50.800">
    <property type="entry name" value="Anticodon-binding domain"/>
    <property type="match status" value="1"/>
</dbReference>
<feature type="binding site" evidence="9">
    <location>
        <begin position="295"/>
        <end position="296"/>
    </location>
    <ligand>
        <name>L-histidine</name>
        <dbReference type="ChEBI" id="CHEBI:57595"/>
    </ligand>
</feature>
<evidence type="ECO:0000256" key="8">
    <source>
        <dbReference type="ARBA" id="ARBA00047639"/>
    </source>
</evidence>
<feature type="domain" description="Aminoacyl-transfer RNA synthetases class-II family profile" evidence="10">
    <location>
        <begin position="12"/>
        <end position="350"/>
    </location>
</feature>
<protein>
    <recommendedName>
        <fullName evidence="3">Histidine--tRNA ligase, cytoplasmic</fullName>
        <ecNumber evidence="2">6.1.1.21</ecNumber>
    </recommendedName>
</protein>
<dbReference type="InterPro" id="IPR004516">
    <property type="entry name" value="HisRS/HisZ"/>
</dbReference>
<dbReference type="PIRSF" id="PIRSF001549">
    <property type="entry name" value="His-tRNA_synth"/>
    <property type="match status" value="1"/>
</dbReference>
<dbReference type="Pfam" id="PF03129">
    <property type="entry name" value="HGTP_anticodon"/>
    <property type="match status" value="1"/>
</dbReference>
<feature type="binding site" evidence="9">
    <location>
        <position position="132"/>
    </location>
    <ligand>
        <name>L-histidine</name>
        <dbReference type="ChEBI" id="CHEBI:57595"/>
    </ligand>
</feature>
<dbReference type="InterPro" id="IPR006195">
    <property type="entry name" value="aa-tRNA-synth_II"/>
</dbReference>
<evidence type="ECO:0000256" key="1">
    <source>
        <dbReference type="ARBA" id="ARBA00008226"/>
    </source>
</evidence>
<evidence type="ECO:0000256" key="7">
    <source>
        <dbReference type="ARBA" id="ARBA00022917"/>
    </source>
</evidence>
<dbReference type="GO" id="GO:0006427">
    <property type="term" value="P:histidyl-tRNA aminoacylation"/>
    <property type="evidence" value="ECO:0007669"/>
    <property type="project" value="InterPro"/>
</dbReference>
<dbReference type="PROSITE" id="PS50862">
    <property type="entry name" value="AA_TRNA_LIGASE_II"/>
    <property type="match status" value="1"/>
</dbReference>
<accession>A0A2V3IYA1</accession>
<proteinExistence type="inferred from homology"/>
<dbReference type="PANTHER" id="PTHR11476">
    <property type="entry name" value="HISTIDYL-TRNA SYNTHETASE"/>
    <property type="match status" value="1"/>
</dbReference>
<dbReference type="FunFam" id="3.40.50.800:FF:000012">
    <property type="entry name" value="Histidine--tRNA ligase, cytoplasmic"/>
    <property type="match status" value="1"/>
</dbReference>
<dbReference type="GO" id="GO:0005524">
    <property type="term" value="F:ATP binding"/>
    <property type="evidence" value="ECO:0007669"/>
    <property type="project" value="UniProtKB-KW"/>
</dbReference>
<evidence type="ECO:0000256" key="2">
    <source>
        <dbReference type="ARBA" id="ARBA00012815"/>
    </source>
</evidence>
<feature type="binding site" evidence="9">
    <location>
        <position position="291"/>
    </location>
    <ligand>
        <name>L-histidine</name>
        <dbReference type="ChEBI" id="CHEBI:57595"/>
    </ligand>
</feature>
<dbReference type="SUPFAM" id="SSF52954">
    <property type="entry name" value="Class II aaRS ABD-related"/>
    <property type="match status" value="1"/>
</dbReference>
<dbReference type="SUPFAM" id="SSF55681">
    <property type="entry name" value="Class II aaRS and biotin synthetases"/>
    <property type="match status" value="1"/>
</dbReference>
<feature type="binding site" evidence="9">
    <location>
        <position position="112"/>
    </location>
    <ligand>
        <name>L-histidine</name>
        <dbReference type="ChEBI" id="CHEBI:57595"/>
    </ligand>
</feature>
<dbReference type="InterPro" id="IPR041715">
    <property type="entry name" value="HisRS-like_core"/>
</dbReference>
<evidence type="ECO:0000256" key="5">
    <source>
        <dbReference type="ARBA" id="ARBA00022741"/>
    </source>
</evidence>
<dbReference type="FunFam" id="3.30.930.10:FF:000061">
    <property type="entry name" value="Histidine--tRNA ligase, cytoplasmic"/>
    <property type="match status" value="1"/>
</dbReference>
<dbReference type="InterPro" id="IPR004154">
    <property type="entry name" value="Anticodon-bd"/>
</dbReference>
<dbReference type="NCBIfam" id="TIGR00442">
    <property type="entry name" value="hisS"/>
    <property type="match status" value="1"/>
</dbReference>
<dbReference type="Gene3D" id="3.30.930.10">
    <property type="entry name" value="Bira Bifunctional Protein, Domain 2"/>
    <property type="match status" value="1"/>
</dbReference>
<comment type="catalytic activity">
    <reaction evidence="8">
        <text>tRNA(His) + L-histidine + ATP = L-histidyl-tRNA(His) + AMP + diphosphate + H(+)</text>
        <dbReference type="Rhea" id="RHEA:17313"/>
        <dbReference type="Rhea" id="RHEA-COMP:9665"/>
        <dbReference type="Rhea" id="RHEA-COMP:9689"/>
        <dbReference type="ChEBI" id="CHEBI:15378"/>
        <dbReference type="ChEBI" id="CHEBI:30616"/>
        <dbReference type="ChEBI" id="CHEBI:33019"/>
        <dbReference type="ChEBI" id="CHEBI:57595"/>
        <dbReference type="ChEBI" id="CHEBI:78442"/>
        <dbReference type="ChEBI" id="CHEBI:78527"/>
        <dbReference type="ChEBI" id="CHEBI:456215"/>
        <dbReference type="EC" id="6.1.1.21"/>
    </reaction>
</comment>
<dbReference type="STRING" id="448386.A0A2V3IYA1"/>
<evidence type="ECO:0000256" key="9">
    <source>
        <dbReference type="PIRSR" id="PIRSR001549-1"/>
    </source>
</evidence>
<dbReference type="GO" id="GO:0003723">
    <property type="term" value="F:RNA binding"/>
    <property type="evidence" value="ECO:0007669"/>
    <property type="project" value="TreeGrafter"/>
</dbReference>
<feature type="binding site" evidence="9">
    <location>
        <position position="128"/>
    </location>
    <ligand>
        <name>L-histidine</name>
        <dbReference type="ChEBI" id="CHEBI:57595"/>
    </ligand>
</feature>
<evidence type="ECO:0000259" key="10">
    <source>
        <dbReference type="PROSITE" id="PS50862"/>
    </source>
</evidence>
<dbReference type="PANTHER" id="PTHR11476:SF7">
    <property type="entry name" value="HISTIDINE--TRNA LIGASE"/>
    <property type="match status" value="1"/>
</dbReference>
<dbReference type="InterPro" id="IPR045864">
    <property type="entry name" value="aa-tRNA-synth_II/BPL/LPL"/>
</dbReference>
<dbReference type="Pfam" id="PF13393">
    <property type="entry name" value="tRNA-synt_His"/>
    <property type="match status" value="1"/>
</dbReference>
<name>A0A2V3IYA1_9FLOR</name>
<evidence type="ECO:0000256" key="6">
    <source>
        <dbReference type="ARBA" id="ARBA00022840"/>
    </source>
</evidence>
<dbReference type="OrthoDB" id="1906957at2759"/>
<evidence type="ECO:0000256" key="4">
    <source>
        <dbReference type="ARBA" id="ARBA00022598"/>
    </source>
</evidence>
<dbReference type="GO" id="GO:0005829">
    <property type="term" value="C:cytosol"/>
    <property type="evidence" value="ECO:0007669"/>
    <property type="project" value="TreeGrafter"/>
</dbReference>
<keyword evidence="4 11" id="KW-0436">Ligase</keyword>